<dbReference type="OrthoDB" id="1434408at2759"/>
<dbReference type="PANTHER" id="PTHR33710:SF77">
    <property type="entry name" value="DNASE I-LIKE SUPERFAMILY PROTEIN"/>
    <property type="match status" value="1"/>
</dbReference>
<keyword evidence="1" id="KW-0378">Hydrolase</keyword>
<dbReference type="GO" id="GO:0004527">
    <property type="term" value="F:exonuclease activity"/>
    <property type="evidence" value="ECO:0007669"/>
    <property type="project" value="UniProtKB-KW"/>
</dbReference>
<dbReference type="SUPFAM" id="SSF56219">
    <property type="entry name" value="DNase I-like"/>
    <property type="match status" value="1"/>
</dbReference>
<dbReference type="PANTHER" id="PTHR33710">
    <property type="entry name" value="BNAC02G09200D PROTEIN"/>
    <property type="match status" value="1"/>
</dbReference>
<reference evidence="2" key="1">
    <citation type="journal article" date="2020" name="Nat. Commun.">
        <title>Genome sequence of the cluster root forming white lupin.</title>
        <authorList>
            <person name="Hufnagel B."/>
            <person name="Marques A."/>
            <person name="Soriano A."/>
            <person name="Marques L."/>
            <person name="Divol F."/>
            <person name="Doumas P."/>
            <person name="Sallet E."/>
            <person name="Mancinotti D."/>
            <person name="Carrere S."/>
            <person name="Marande W."/>
            <person name="Arribat S."/>
            <person name="Keller J."/>
            <person name="Huneau C."/>
            <person name="Blein T."/>
            <person name="Aime D."/>
            <person name="Laguerre M."/>
            <person name="Taylor J."/>
            <person name="Schubert V."/>
            <person name="Nelson M."/>
            <person name="Geu-Flores F."/>
            <person name="Crespi M."/>
            <person name="Gallardo-Guerrero K."/>
            <person name="Delaux P.-M."/>
            <person name="Salse J."/>
            <person name="Berges H."/>
            <person name="Guyot R."/>
            <person name="Gouzy J."/>
            <person name="Peret B."/>
        </authorList>
    </citation>
    <scope>NUCLEOTIDE SEQUENCE [LARGE SCALE GENOMIC DNA]</scope>
    <source>
        <strain evidence="2">cv. Amiga</strain>
    </source>
</reference>
<gene>
    <name evidence="1" type="ORF">Lalb_Chr24g0400181</name>
</gene>
<dbReference type="InterPro" id="IPR036691">
    <property type="entry name" value="Endo/exonu/phosph_ase_sf"/>
</dbReference>
<sequence>MDLQSFTDMNNQIHLPTLGAQFTWTNKRRGVALIEKRLDRSMCNEDWIDAWSRVTCNTMPRLPSHHHPLLLHSVSSTSSRITQFRFHKMCLKDLVVEV</sequence>
<keyword evidence="1" id="KW-0255">Endonuclease</keyword>
<protein>
    <submittedName>
        <fullName evidence="1">Putative endonuclease/exonuclease/phosphatase</fullName>
    </submittedName>
</protein>
<keyword evidence="2" id="KW-1185">Reference proteome</keyword>
<organism evidence="1 2">
    <name type="scientific">Lupinus albus</name>
    <name type="common">White lupine</name>
    <name type="synonym">Lupinus termis</name>
    <dbReference type="NCBI Taxonomy" id="3870"/>
    <lineage>
        <taxon>Eukaryota</taxon>
        <taxon>Viridiplantae</taxon>
        <taxon>Streptophyta</taxon>
        <taxon>Embryophyta</taxon>
        <taxon>Tracheophyta</taxon>
        <taxon>Spermatophyta</taxon>
        <taxon>Magnoliopsida</taxon>
        <taxon>eudicotyledons</taxon>
        <taxon>Gunneridae</taxon>
        <taxon>Pentapetalae</taxon>
        <taxon>rosids</taxon>
        <taxon>fabids</taxon>
        <taxon>Fabales</taxon>
        <taxon>Fabaceae</taxon>
        <taxon>Papilionoideae</taxon>
        <taxon>50 kb inversion clade</taxon>
        <taxon>genistoids sensu lato</taxon>
        <taxon>core genistoids</taxon>
        <taxon>Genisteae</taxon>
        <taxon>Lupinus</taxon>
    </lineage>
</organism>
<evidence type="ECO:0000313" key="2">
    <source>
        <dbReference type="Proteomes" id="UP000447434"/>
    </source>
</evidence>
<dbReference type="GO" id="GO:0004519">
    <property type="term" value="F:endonuclease activity"/>
    <property type="evidence" value="ECO:0007669"/>
    <property type="project" value="UniProtKB-KW"/>
</dbReference>
<proteinExistence type="predicted"/>
<dbReference type="EMBL" id="WOCE01000024">
    <property type="protein sequence ID" value="KAE9586284.1"/>
    <property type="molecule type" value="Genomic_DNA"/>
</dbReference>
<name>A0A6A4NFK1_LUPAL</name>
<keyword evidence="1" id="KW-0540">Nuclease</keyword>
<dbReference type="Proteomes" id="UP000447434">
    <property type="component" value="Chromosome 24"/>
</dbReference>
<dbReference type="Gene3D" id="3.60.10.10">
    <property type="entry name" value="Endonuclease/exonuclease/phosphatase"/>
    <property type="match status" value="1"/>
</dbReference>
<accession>A0A6A4NFK1</accession>
<comment type="caution">
    <text evidence="1">The sequence shown here is derived from an EMBL/GenBank/DDBJ whole genome shotgun (WGS) entry which is preliminary data.</text>
</comment>
<evidence type="ECO:0000313" key="1">
    <source>
        <dbReference type="EMBL" id="KAE9586284.1"/>
    </source>
</evidence>
<keyword evidence="1" id="KW-0269">Exonuclease</keyword>
<dbReference type="AlphaFoldDB" id="A0A6A4NFK1"/>